<evidence type="ECO:0000256" key="1">
    <source>
        <dbReference type="ARBA" id="ARBA00008136"/>
    </source>
</evidence>
<dbReference type="GO" id="GO:0008233">
    <property type="term" value="F:peptidase activity"/>
    <property type="evidence" value="ECO:0007669"/>
    <property type="project" value="UniProtKB-KW"/>
</dbReference>
<dbReference type="GO" id="GO:0106300">
    <property type="term" value="P:protein-DNA covalent cross-linking repair"/>
    <property type="evidence" value="ECO:0007669"/>
    <property type="project" value="InterPro"/>
</dbReference>
<dbReference type="EC" id="3.4.-.-" evidence="8"/>
<accession>A0A0F6W5A9</accession>
<dbReference type="PANTHER" id="PTHR13604:SF0">
    <property type="entry name" value="ABASIC SITE PROCESSING PROTEIN HMCES"/>
    <property type="match status" value="1"/>
</dbReference>
<keyword evidence="4 8" id="KW-0378">Hydrolase</keyword>
<keyword evidence="3" id="KW-0227">DNA damage</keyword>
<dbReference type="Proteomes" id="UP000034883">
    <property type="component" value="Chromosome"/>
</dbReference>
<gene>
    <name evidence="9" type="ORF">DB32_004941</name>
</gene>
<keyword evidence="2 8" id="KW-0645">Protease</keyword>
<reference evidence="9 10" key="1">
    <citation type="submission" date="2015-03" db="EMBL/GenBank/DDBJ databases">
        <title>Genome assembly of Sandaracinus amylolyticus DSM 53668.</title>
        <authorList>
            <person name="Sharma G."/>
            <person name="Subramanian S."/>
        </authorList>
    </citation>
    <scope>NUCLEOTIDE SEQUENCE [LARGE SCALE GENOMIC DNA]</scope>
    <source>
        <strain evidence="9 10">DSM 53668</strain>
    </source>
</reference>
<sequence>MCGRYTVAIQAQEAADELRAVLTIDAIEPRFNLAPTEDAPIAIEREERRIGLARFGLVPAESESPKAAGARWINLRAEGVATQRAFAESASRRRCLVIADGFYEWKREGTKKQPYHFRPVGGGLITFAGIWDIWQGGVGDETKRIPSFAILTTKPIAPVADIHDRMPMIVPPALRDRWLSPDEQDAREVIRAIQRAEPVALEAFKVSTKVGSVANDDPSLIVPLDDERLR</sequence>
<dbReference type="InterPro" id="IPR003738">
    <property type="entry name" value="SRAP"/>
</dbReference>
<evidence type="ECO:0000313" key="10">
    <source>
        <dbReference type="Proteomes" id="UP000034883"/>
    </source>
</evidence>
<keyword evidence="5" id="KW-0190">Covalent protein-DNA linkage</keyword>
<dbReference type="STRING" id="927083.DB32_004941"/>
<dbReference type="GO" id="GO:0016829">
    <property type="term" value="F:lyase activity"/>
    <property type="evidence" value="ECO:0007669"/>
    <property type="project" value="UniProtKB-KW"/>
</dbReference>
<evidence type="ECO:0000256" key="2">
    <source>
        <dbReference type="ARBA" id="ARBA00022670"/>
    </source>
</evidence>
<dbReference type="RefSeq" id="WP_053235011.1">
    <property type="nucleotide sequence ID" value="NZ_CP011125.1"/>
</dbReference>
<evidence type="ECO:0000256" key="3">
    <source>
        <dbReference type="ARBA" id="ARBA00022763"/>
    </source>
</evidence>
<comment type="similarity">
    <text evidence="1 8">Belongs to the SOS response-associated peptidase family.</text>
</comment>
<evidence type="ECO:0000313" key="9">
    <source>
        <dbReference type="EMBL" id="AKF07792.1"/>
    </source>
</evidence>
<keyword evidence="6" id="KW-0238">DNA-binding</keyword>
<keyword evidence="10" id="KW-1185">Reference proteome</keyword>
<dbReference type="AlphaFoldDB" id="A0A0F6W5A9"/>
<dbReference type="EMBL" id="CP011125">
    <property type="protein sequence ID" value="AKF07792.1"/>
    <property type="molecule type" value="Genomic_DNA"/>
</dbReference>
<organism evidence="9 10">
    <name type="scientific">Sandaracinus amylolyticus</name>
    <dbReference type="NCBI Taxonomy" id="927083"/>
    <lineage>
        <taxon>Bacteria</taxon>
        <taxon>Pseudomonadati</taxon>
        <taxon>Myxococcota</taxon>
        <taxon>Polyangia</taxon>
        <taxon>Polyangiales</taxon>
        <taxon>Sandaracinaceae</taxon>
        <taxon>Sandaracinus</taxon>
    </lineage>
</organism>
<evidence type="ECO:0000256" key="4">
    <source>
        <dbReference type="ARBA" id="ARBA00022801"/>
    </source>
</evidence>
<keyword evidence="7" id="KW-0456">Lyase</keyword>
<dbReference type="Pfam" id="PF02586">
    <property type="entry name" value="SRAP"/>
    <property type="match status" value="1"/>
</dbReference>
<dbReference type="Gene3D" id="3.90.1680.10">
    <property type="entry name" value="SOS response associated peptidase-like"/>
    <property type="match status" value="1"/>
</dbReference>
<dbReference type="SUPFAM" id="SSF143081">
    <property type="entry name" value="BB1717-like"/>
    <property type="match status" value="1"/>
</dbReference>
<evidence type="ECO:0000256" key="8">
    <source>
        <dbReference type="RuleBase" id="RU364100"/>
    </source>
</evidence>
<proteinExistence type="inferred from homology"/>
<dbReference type="GO" id="GO:0006508">
    <property type="term" value="P:proteolysis"/>
    <property type="evidence" value="ECO:0007669"/>
    <property type="project" value="UniProtKB-KW"/>
</dbReference>
<dbReference type="OrthoDB" id="6192129at2"/>
<evidence type="ECO:0000256" key="7">
    <source>
        <dbReference type="ARBA" id="ARBA00023239"/>
    </source>
</evidence>
<name>A0A0F6W5A9_9BACT</name>
<dbReference type="GO" id="GO:0003697">
    <property type="term" value="F:single-stranded DNA binding"/>
    <property type="evidence" value="ECO:0007669"/>
    <property type="project" value="InterPro"/>
</dbReference>
<dbReference type="KEGG" id="samy:DB32_004941"/>
<protein>
    <recommendedName>
        <fullName evidence="8">Abasic site processing protein</fullName>
        <ecNumber evidence="8">3.4.-.-</ecNumber>
    </recommendedName>
</protein>
<evidence type="ECO:0000256" key="6">
    <source>
        <dbReference type="ARBA" id="ARBA00023125"/>
    </source>
</evidence>
<evidence type="ECO:0000256" key="5">
    <source>
        <dbReference type="ARBA" id="ARBA00023124"/>
    </source>
</evidence>
<dbReference type="InterPro" id="IPR036590">
    <property type="entry name" value="SRAP-like"/>
</dbReference>
<dbReference type="PANTHER" id="PTHR13604">
    <property type="entry name" value="DC12-RELATED"/>
    <property type="match status" value="1"/>
</dbReference>